<dbReference type="EMBL" id="JADBGF010000001">
    <property type="protein sequence ID" value="MBE1602845.1"/>
    <property type="molecule type" value="Genomic_DNA"/>
</dbReference>
<protein>
    <submittedName>
        <fullName evidence="2">Uncharacterized protein</fullName>
    </submittedName>
</protein>
<evidence type="ECO:0000313" key="2">
    <source>
        <dbReference type="EMBL" id="MBE1602845.1"/>
    </source>
</evidence>
<feature type="compositionally biased region" description="Low complexity" evidence="1">
    <location>
        <begin position="1"/>
        <end position="20"/>
    </location>
</feature>
<gene>
    <name evidence="2" type="ORF">H4687_008974</name>
</gene>
<name>A0A8I0PDD6_9ACTN</name>
<dbReference type="Proteomes" id="UP000629287">
    <property type="component" value="Unassembled WGS sequence"/>
</dbReference>
<dbReference type="RefSeq" id="WP_318787732.1">
    <property type="nucleotide sequence ID" value="NZ_JADBGF010000001.1"/>
</dbReference>
<dbReference type="Pfam" id="PF19457">
    <property type="entry name" value="DUF5994"/>
    <property type="match status" value="1"/>
</dbReference>
<reference evidence="2 3" key="1">
    <citation type="submission" date="2020-10" db="EMBL/GenBank/DDBJ databases">
        <title>Sequencing the genomes of 1000 actinobacteria strains.</title>
        <authorList>
            <person name="Klenk H.-P."/>
        </authorList>
    </citation>
    <scope>NUCLEOTIDE SEQUENCE [LARGE SCALE GENOMIC DNA]</scope>
    <source>
        <strain evidence="2 3">DSM 41803</strain>
    </source>
</reference>
<organism evidence="2 3">
    <name type="scientific">Streptomyces stelliscabiei</name>
    <dbReference type="NCBI Taxonomy" id="146820"/>
    <lineage>
        <taxon>Bacteria</taxon>
        <taxon>Bacillati</taxon>
        <taxon>Actinomycetota</taxon>
        <taxon>Actinomycetes</taxon>
        <taxon>Kitasatosporales</taxon>
        <taxon>Streptomycetaceae</taxon>
        <taxon>Streptomyces</taxon>
    </lineage>
</organism>
<dbReference type="GeneID" id="86834014"/>
<sequence length="257" mass="27387">MPLTPTTSTTVTPSGTGPLPQGHEKDVPLPGAAFLALTLLSFGKSGHNRHHADPASARHGVACGRLDPSAAAIRLLERLGRVHDVRRRSPARAATHRARYQPSVHVRQLAGDLMTTALQPPLPSHPLLRLRLAPRGGMPRLIDGAWWPSSYDLPTELPRLLAGVPRAWGHITSVTVNGATWSAVPGRMLVSNQVVRLHRSLTASAAHTIVLLAPGRGRWDLTVVPPNTTEEAAEPLMAAAADGAAGETREAVKKPRC</sequence>
<proteinExistence type="predicted"/>
<evidence type="ECO:0000313" key="3">
    <source>
        <dbReference type="Proteomes" id="UP000629287"/>
    </source>
</evidence>
<comment type="caution">
    <text evidence="2">The sequence shown here is derived from an EMBL/GenBank/DDBJ whole genome shotgun (WGS) entry which is preliminary data.</text>
</comment>
<evidence type="ECO:0000256" key="1">
    <source>
        <dbReference type="SAM" id="MobiDB-lite"/>
    </source>
</evidence>
<feature type="region of interest" description="Disordered" evidence="1">
    <location>
        <begin position="1"/>
        <end position="27"/>
    </location>
</feature>
<accession>A0A8I0PDD6</accession>
<keyword evidence="3" id="KW-1185">Reference proteome</keyword>
<dbReference type="InterPro" id="IPR046036">
    <property type="entry name" value="DUF5994"/>
</dbReference>
<dbReference type="AlphaFoldDB" id="A0A8I0PDD6"/>